<dbReference type="InterPro" id="IPR010607">
    <property type="entry name" value="DUF1194"/>
</dbReference>
<dbReference type="Pfam" id="PF06707">
    <property type="entry name" value="DUF1194"/>
    <property type="match status" value="1"/>
</dbReference>
<evidence type="ECO:0000313" key="3">
    <source>
        <dbReference type="EMBL" id="QEW27534.1"/>
    </source>
</evidence>
<feature type="chain" id="PRO_5010437448" evidence="1">
    <location>
        <begin position="21"/>
        <end position="237"/>
    </location>
</feature>
<dbReference type="Gene3D" id="3.40.50.410">
    <property type="entry name" value="von Willebrand factor, type A domain"/>
    <property type="match status" value="1"/>
</dbReference>
<name>A0A0T5P7Y0_9RHOB</name>
<evidence type="ECO:0000256" key="1">
    <source>
        <dbReference type="SAM" id="SignalP"/>
    </source>
</evidence>
<accession>A0A0T5P7Y0</accession>
<evidence type="ECO:0000313" key="2">
    <source>
        <dbReference type="EMBL" id="KRS17164.1"/>
    </source>
</evidence>
<proteinExistence type="predicted"/>
<feature type="signal peptide" evidence="1">
    <location>
        <begin position="1"/>
        <end position="20"/>
    </location>
</feature>
<evidence type="ECO:0000313" key="5">
    <source>
        <dbReference type="Proteomes" id="UP000325785"/>
    </source>
</evidence>
<dbReference type="Proteomes" id="UP000051401">
    <property type="component" value="Unassembled WGS sequence"/>
</dbReference>
<dbReference type="AlphaFoldDB" id="A0A0T5P7Y0"/>
<keyword evidence="1" id="KW-0732">Signal</keyword>
<dbReference type="Proteomes" id="UP000325785">
    <property type="component" value="Chromosome"/>
</dbReference>
<dbReference type="EMBL" id="CP031598">
    <property type="protein sequence ID" value="QEW27534.1"/>
    <property type="molecule type" value="Genomic_DNA"/>
</dbReference>
<keyword evidence="4" id="KW-1185">Reference proteome</keyword>
<reference evidence="2 4" key="1">
    <citation type="submission" date="2015-04" db="EMBL/GenBank/DDBJ databases">
        <title>The draft genome sequence of Roseovarius indicus B108T.</title>
        <authorList>
            <person name="Li G."/>
            <person name="Lai Q."/>
            <person name="Shao Z."/>
            <person name="Yan P."/>
        </authorList>
    </citation>
    <scope>NUCLEOTIDE SEQUENCE [LARGE SCALE GENOMIC DNA]</scope>
    <source>
        <strain evidence="2 4">B108</strain>
    </source>
</reference>
<reference evidence="3 5" key="2">
    <citation type="submission" date="2018-08" db="EMBL/GenBank/DDBJ databases">
        <title>Genetic Globetrotter - A new plasmid hitch-hiking vast phylogenetic and geographic distances.</title>
        <authorList>
            <person name="Vollmers J."/>
            <person name="Petersen J."/>
        </authorList>
    </citation>
    <scope>NUCLEOTIDE SEQUENCE [LARGE SCALE GENOMIC DNA]</scope>
    <source>
        <strain evidence="3 5">DSM 26383</strain>
    </source>
</reference>
<sequence>MVRSVALLAACLLWAATAQAQSACRLALVLALDVSSSVDAEEYALQRTGLAAALDADEVRHAILTGAGGYVTLAVYEWSGFHQHKLQLDWIALTSHAEIDRAVAALAGMERSHDDFPTSIGPAIGYGATLLKRGPACERRVIDVSGDGVNNYRYGPREAYRHFPLNDVTVNGLVILGDDPGVLSYYGAEVLHGTGAFMVVANGFDEFREAMTKKLYREINDIILGRVPPALHRRAPG</sequence>
<dbReference type="RefSeq" id="WP_057816744.1">
    <property type="nucleotide sequence ID" value="NZ_CP031598.1"/>
</dbReference>
<dbReference type="EMBL" id="LAXI01000008">
    <property type="protein sequence ID" value="KRS17164.1"/>
    <property type="molecule type" value="Genomic_DNA"/>
</dbReference>
<evidence type="ECO:0000313" key="4">
    <source>
        <dbReference type="Proteomes" id="UP000051401"/>
    </source>
</evidence>
<organism evidence="2 4">
    <name type="scientific">Roseovarius indicus</name>
    <dbReference type="NCBI Taxonomy" id="540747"/>
    <lineage>
        <taxon>Bacteria</taxon>
        <taxon>Pseudomonadati</taxon>
        <taxon>Pseudomonadota</taxon>
        <taxon>Alphaproteobacteria</taxon>
        <taxon>Rhodobacterales</taxon>
        <taxon>Roseobacteraceae</taxon>
        <taxon>Roseovarius</taxon>
    </lineage>
</organism>
<dbReference type="KEGG" id="rid:RIdsm_03350"/>
<dbReference type="SUPFAM" id="SSF53300">
    <property type="entry name" value="vWA-like"/>
    <property type="match status" value="1"/>
</dbReference>
<dbReference type="STRING" id="540747.SAMN04488031_108246"/>
<gene>
    <name evidence="3" type="ORF">RIdsm_03350</name>
    <name evidence="2" type="ORF">XM52_13855</name>
</gene>
<protein>
    <submittedName>
        <fullName evidence="2">von Willebrand factor A</fullName>
    </submittedName>
</protein>
<dbReference type="PATRIC" id="fig|540747.5.peg.5837"/>
<dbReference type="InterPro" id="IPR036465">
    <property type="entry name" value="vWFA_dom_sf"/>
</dbReference>